<comment type="caution">
    <text evidence="7">The sequence shown here is derived from an EMBL/GenBank/DDBJ whole genome shotgun (WGS) entry which is preliminary data.</text>
</comment>
<comment type="subcellular location">
    <subcellularLocation>
        <location evidence="1 6">Secreted</location>
        <location evidence="1 6">Cell wall</location>
    </subcellularLocation>
</comment>
<dbReference type="GO" id="GO:0009277">
    <property type="term" value="C:fungal-type cell wall"/>
    <property type="evidence" value="ECO:0007669"/>
    <property type="project" value="InterPro"/>
</dbReference>
<organism evidence="7 8">
    <name type="scientific">Cerrena zonata</name>
    <dbReference type="NCBI Taxonomy" id="2478898"/>
    <lineage>
        <taxon>Eukaryota</taxon>
        <taxon>Fungi</taxon>
        <taxon>Dikarya</taxon>
        <taxon>Basidiomycota</taxon>
        <taxon>Agaricomycotina</taxon>
        <taxon>Agaricomycetes</taxon>
        <taxon>Polyporales</taxon>
        <taxon>Cerrenaceae</taxon>
        <taxon>Cerrena</taxon>
    </lineage>
</organism>
<evidence type="ECO:0000256" key="5">
    <source>
        <dbReference type="ARBA" id="ARBA00023157"/>
    </source>
</evidence>
<dbReference type="CDD" id="cd23507">
    <property type="entry name" value="hydrophobin_I"/>
    <property type="match status" value="1"/>
</dbReference>
<dbReference type="Proteomes" id="UP001385951">
    <property type="component" value="Unassembled WGS sequence"/>
</dbReference>
<evidence type="ECO:0000256" key="2">
    <source>
        <dbReference type="ARBA" id="ARBA00010446"/>
    </source>
</evidence>
<dbReference type="InterPro" id="IPR001338">
    <property type="entry name" value="Class_I_Hydrophobin"/>
</dbReference>
<dbReference type="AlphaFoldDB" id="A0AAW0GGL8"/>
<evidence type="ECO:0000313" key="7">
    <source>
        <dbReference type="EMBL" id="KAK7691916.1"/>
    </source>
</evidence>
<evidence type="ECO:0000256" key="3">
    <source>
        <dbReference type="ARBA" id="ARBA00022512"/>
    </source>
</evidence>
<name>A0AAW0GGL8_9APHY</name>
<comment type="similarity">
    <text evidence="2 6">Belongs to the fungal hydrophobin family.</text>
</comment>
<keyword evidence="8" id="KW-1185">Reference proteome</keyword>
<dbReference type="GO" id="GO:0005199">
    <property type="term" value="F:structural constituent of cell wall"/>
    <property type="evidence" value="ECO:0007669"/>
    <property type="project" value="InterPro"/>
</dbReference>
<keyword evidence="5 6" id="KW-1015">Disulfide bond</keyword>
<accession>A0AAW0GGL8</accession>
<dbReference type="EMBL" id="JASBNA010000005">
    <property type="protein sequence ID" value="KAK7691916.1"/>
    <property type="molecule type" value="Genomic_DNA"/>
</dbReference>
<proteinExistence type="inferred from homology"/>
<sequence>MFAYTVLPALFFSALVAAAPQAVGPVDSCNVGSVQCCNEVQAANSTSGTAILGALGVALSNPNALLGFNCNPITAIGAGSGSSCQANPVCCDDNSVGGFISLGCVPINLSL</sequence>
<evidence type="ECO:0000313" key="8">
    <source>
        <dbReference type="Proteomes" id="UP001385951"/>
    </source>
</evidence>
<gene>
    <name evidence="7" type="ORF">QCA50_005321</name>
</gene>
<evidence type="ECO:0000256" key="6">
    <source>
        <dbReference type="RuleBase" id="RU365009"/>
    </source>
</evidence>
<keyword evidence="3 6" id="KW-0134">Cell wall</keyword>
<keyword evidence="4 6" id="KW-0964">Secreted</keyword>
<evidence type="ECO:0000256" key="1">
    <source>
        <dbReference type="ARBA" id="ARBA00004191"/>
    </source>
</evidence>
<keyword evidence="6" id="KW-0732">Signal</keyword>
<reference evidence="7 8" key="1">
    <citation type="submission" date="2022-09" db="EMBL/GenBank/DDBJ databases">
        <authorList>
            <person name="Palmer J.M."/>
        </authorList>
    </citation>
    <scope>NUCLEOTIDE SEQUENCE [LARGE SCALE GENOMIC DNA]</scope>
    <source>
        <strain evidence="7 8">DSM 7382</strain>
    </source>
</reference>
<feature type="signal peptide" evidence="6">
    <location>
        <begin position="1"/>
        <end position="18"/>
    </location>
</feature>
<dbReference type="SMART" id="SM00075">
    <property type="entry name" value="HYDRO"/>
    <property type="match status" value="1"/>
</dbReference>
<feature type="chain" id="PRO_5043088358" description="Hydrophobin" evidence="6">
    <location>
        <begin position="19"/>
        <end position="111"/>
    </location>
</feature>
<evidence type="ECO:0000256" key="4">
    <source>
        <dbReference type="ARBA" id="ARBA00022525"/>
    </source>
</evidence>
<dbReference type="Pfam" id="PF01185">
    <property type="entry name" value="Hydrophobin"/>
    <property type="match status" value="1"/>
</dbReference>
<protein>
    <recommendedName>
        <fullName evidence="6">Hydrophobin</fullName>
    </recommendedName>
</protein>